<dbReference type="RefSeq" id="XP_028466641.1">
    <property type="nucleotide sequence ID" value="XM_028613170.1"/>
</dbReference>
<protein>
    <recommendedName>
        <fullName evidence="5">Gti1/Pac2 family protein</fullName>
    </recommendedName>
</protein>
<dbReference type="Pfam" id="PF09729">
    <property type="entry name" value="Gti1_Pac2"/>
    <property type="match status" value="1"/>
</dbReference>
<evidence type="ECO:0000313" key="4">
    <source>
        <dbReference type="Proteomes" id="UP000272025"/>
    </source>
</evidence>
<dbReference type="PANTHER" id="PTHR28027">
    <property type="entry name" value="TRANSCRIPTIONAL REGULATOR MIT1"/>
    <property type="match status" value="1"/>
</dbReference>
<comment type="similarity">
    <text evidence="1">Belongs to the MIT1/WOR1 family.</text>
</comment>
<dbReference type="AlphaFoldDB" id="A0A3N2PWX4"/>
<evidence type="ECO:0000313" key="3">
    <source>
        <dbReference type="EMBL" id="ROT38835.1"/>
    </source>
</evidence>
<dbReference type="GO" id="GO:0003677">
    <property type="term" value="F:DNA binding"/>
    <property type="evidence" value="ECO:0007669"/>
    <property type="project" value="TreeGrafter"/>
</dbReference>
<name>A0A3N2PWX4_SODAK</name>
<proteinExistence type="inferred from homology"/>
<evidence type="ECO:0000256" key="1">
    <source>
        <dbReference type="ARBA" id="ARBA00008359"/>
    </source>
</evidence>
<keyword evidence="4" id="KW-1185">Reference proteome</keyword>
<feature type="region of interest" description="Disordered" evidence="2">
    <location>
        <begin position="95"/>
        <end position="130"/>
    </location>
</feature>
<dbReference type="PANTHER" id="PTHR28027:SF2">
    <property type="entry name" value="TRANSCRIPTIONAL REGULATOR MIT1"/>
    <property type="match status" value="1"/>
</dbReference>
<accession>A0A3N2PWX4</accession>
<sequence length="504" mass="55702">MANNNNTNDNGPLRPTFQGHVATTFDALVLFEACLCGLLRHVPRRPHDRERQELIRSGNIFIYEEHASGIKRWTDGVSWSPSRILGNHLLYRELDQPFPPGEKKRAAKKPKKGNGGITKRGSPPSQNLTNSSLAHQHHVAAAVDGTGSQSHLSQEARRNAERALIGSLVDSYAFKQGGLVKKTISISYRGVPHHLVSYYTVDDVLEGRLTAPSKMALFTGMYPRAELLMSQNFRAPIEEVEYHDDRFMQRLLAAQMGALVPSQFAMQPRSMSMPSTYHIGENGQWIVPVFPQQHPFMQPMYQHSAPSSVSQPTFVPEQGQHHVYEIGDPAQCRMTHAVEASPETTMDHVPVPRRHSTYDSTTYDSSQAGQPLTFGTGLPDMADDDARSFSGHQFLQGSAVFNAADRLPEAVSQVPDAFPSPHTIAQPEPGLAMNTDPSTVKSEEDDHSQGPDTSSWAAFAALDEEQDHYSNGGIHIDHTQQYAIDCGNDGGFGDQNWQSAFRRG</sequence>
<evidence type="ECO:0008006" key="5">
    <source>
        <dbReference type="Google" id="ProtNLM"/>
    </source>
</evidence>
<reference evidence="3 4" key="1">
    <citation type="journal article" date="2018" name="Mol. Ecol.">
        <title>The obligate alkalophilic soda-lake fungus Sodiomyces alkalinus has shifted to a protein diet.</title>
        <authorList>
            <person name="Grum-Grzhimaylo A.A."/>
            <person name="Falkoski D.L."/>
            <person name="van den Heuvel J."/>
            <person name="Valero-Jimenez C.A."/>
            <person name="Min B."/>
            <person name="Choi I.G."/>
            <person name="Lipzen A."/>
            <person name="Daum C.G."/>
            <person name="Aanen D.K."/>
            <person name="Tsang A."/>
            <person name="Henrissat B."/>
            <person name="Bilanenko E.N."/>
            <person name="de Vries R.P."/>
            <person name="van Kan J.A.L."/>
            <person name="Grigoriev I.V."/>
            <person name="Debets A.J.M."/>
        </authorList>
    </citation>
    <scope>NUCLEOTIDE SEQUENCE [LARGE SCALE GENOMIC DNA]</scope>
    <source>
        <strain evidence="3 4">F11</strain>
    </source>
</reference>
<gene>
    <name evidence="3" type="ORF">SODALDRAFT_344640</name>
</gene>
<feature type="region of interest" description="Disordered" evidence="2">
    <location>
        <begin position="420"/>
        <end position="454"/>
    </location>
</feature>
<organism evidence="3 4">
    <name type="scientific">Sodiomyces alkalinus (strain CBS 110278 / VKM F-3762 / F11)</name>
    <name type="common">Alkaliphilic filamentous fungus</name>
    <dbReference type="NCBI Taxonomy" id="1314773"/>
    <lineage>
        <taxon>Eukaryota</taxon>
        <taxon>Fungi</taxon>
        <taxon>Dikarya</taxon>
        <taxon>Ascomycota</taxon>
        <taxon>Pezizomycotina</taxon>
        <taxon>Sordariomycetes</taxon>
        <taxon>Hypocreomycetidae</taxon>
        <taxon>Glomerellales</taxon>
        <taxon>Plectosphaerellaceae</taxon>
        <taxon>Sodiomyces</taxon>
    </lineage>
</organism>
<dbReference type="InterPro" id="IPR018608">
    <property type="entry name" value="Gti1/Pac2"/>
</dbReference>
<dbReference type="Proteomes" id="UP000272025">
    <property type="component" value="Unassembled WGS sequence"/>
</dbReference>
<dbReference type="EMBL" id="ML119055">
    <property type="protein sequence ID" value="ROT38835.1"/>
    <property type="molecule type" value="Genomic_DNA"/>
</dbReference>
<evidence type="ECO:0000256" key="2">
    <source>
        <dbReference type="SAM" id="MobiDB-lite"/>
    </source>
</evidence>
<dbReference type="GeneID" id="39581648"/>
<dbReference type="OrthoDB" id="5319641at2759"/>